<dbReference type="Proteomes" id="UP000274271">
    <property type="component" value="Unassembled WGS sequence"/>
</dbReference>
<dbReference type="SUPFAM" id="SSF51182">
    <property type="entry name" value="RmlC-like cupins"/>
    <property type="match status" value="1"/>
</dbReference>
<dbReference type="EMBL" id="RQJP01000002">
    <property type="protein sequence ID" value="RRB15345.1"/>
    <property type="molecule type" value="Genomic_DNA"/>
</dbReference>
<proteinExistence type="predicted"/>
<evidence type="ECO:0000313" key="1">
    <source>
        <dbReference type="EMBL" id="RRB15345.1"/>
    </source>
</evidence>
<name>A0A3P1CQ08_9BACT</name>
<evidence type="ECO:0000313" key="2">
    <source>
        <dbReference type="Proteomes" id="UP000274271"/>
    </source>
</evidence>
<sequence length="122" mass="14049">MKPMSAYPSPSAEALREELQQNSENDHVGHTLLFENAKVKVWHITLQPGERIHYHRHNYDYFWTVLQDGQGVSNQADGSQVSFTFQKNQTSFQNIVQQGSAIHDLQNTGDQILEFITTELKY</sequence>
<dbReference type="InterPro" id="IPR014710">
    <property type="entry name" value="RmlC-like_jellyroll"/>
</dbReference>
<protein>
    <submittedName>
        <fullName evidence="1">Cupin domain-containing protein</fullName>
    </submittedName>
</protein>
<reference evidence="1 2" key="1">
    <citation type="submission" date="2018-11" db="EMBL/GenBank/DDBJ databases">
        <authorList>
            <person name="Zhou Z."/>
            <person name="Wang G."/>
        </authorList>
    </citation>
    <scope>NUCLEOTIDE SEQUENCE [LARGE SCALE GENOMIC DNA]</scope>
    <source>
        <strain evidence="1 2">KCTC42998</strain>
    </source>
</reference>
<dbReference type="Gene3D" id="2.60.120.10">
    <property type="entry name" value="Jelly Rolls"/>
    <property type="match status" value="1"/>
</dbReference>
<comment type="caution">
    <text evidence="1">The sequence shown here is derived from an EMBL/GenBank/DDBJ whole genome shotgun (WGS) entry which is preliminary data.</text>
</comment>
<gene>
    <name evidence="1" type="ORF">EHT87_12475</name>
</gene>
<accession>A0A3P1CQ08</accession>
<organism evidence="1 2">
    <name type="scientific">Larkinella knui</name>
    <dbReference type="NCBI Taxonomy" id="2025310"/>
    <lineage>
        <taxon>Bacteria</taxon>
        <taxon>Pseudomonadati</taxon>
        <taxon>Bacteroidota</taxon>
        <taxon>Cytophagia</taxon>
        <taxon>Cytophagales</taxon>
        <taxon>Spirosomataceae</taxon>
        <taxon>Larkinella</taxon>
    </lineage>
</organism>
<dbReference type="InterPro" id="IPR011051">
    <property type="entry name" value="RmlC_Cupin_sf"/>
</dbReference>
<keyword evidence="2" id="KW-1185">Reference proteome</keyword>
<dbReference type="AlphaFoldDB" id="A0A3P1CQ08"/>
<dbReference type="OrthoDB" id="5365817at2"/>